<evidence type="ECO:0000256" key="1">
    <source>
        <dbReference type="ARBA" id="ARBA00008754"/>
    </source>
</evidence>
<dbReference type="PANTHER" id="PTHR30345:SF0">
    <property type="entry name" value="DNA DAMAGE-REPAIR_TOLERATION PROTEIN DRT102"/>
    <property type="match status" value="1"/>
</dbReference>
<dbReference type="Proteomes" id="UP000230084">
    <property type="component" value="Unassembled WGS sequence"/>
</dbReference>
<sequence length="157" mass="17524">MLYCPYMTIYLGGDHAGFDLKEQLEAWLLDLEYTVKDLGNVEYDPQDDYPDFGHAVAEAVAQNPESCGILLCGNAEGVCIVANKTDGIRAGIGYSVEAIQSARTEDDINVLCLAVRLIDLQLDEAQLRVKTFLATPFEPAERRVRRLNKIQDIEEQN</sequence>
<name>A0A2H0RLT8_9BACT</name>
<dbReference type="SUPFAM" id="SSF89623">
    <property type="entry name" value="Ribose/Galactose isomerase RpiB/AlsB"/>
    <property type="match status" value="1"/>
</dbReference>
<dbReference type="EMBL" id="PCYM01000006">
    <property type="protein sequence ID" value="PIR47509.1"/>
    <property type="molecule type" value="Genomic_DNA"/>
</dbReference>
<dbReference type="Gene3D" id="3.40.1400.10">
    <property type="entry name" value="Sugar-phosphate isomerase, RpiB/LacA/LacB"/>
    <property type="match status" value="1"/>
</dbReference>
<evidence type="ECO:0000313" key="3">
    <source>
        <dbReference type="Proteomes" id="UP000230084"/>
    </source>
</evidence>
<reference evidence="2 3" key="1">
    <citation type="submission" date="2017-09" db="EMBL/GenBank/DDBJ databases">
        <title>Depth-based differentiation of microbial function through sediment-hosted aquifers and enrichment of novel symbionts in the deep terrestrial subsurface.</title>
        <authorList>
            <person name="Probst A.J."/>
            <person name="Ladd B."/>
            <person name="Jarett J.K."/>
            <person name="Geller-Mcgrath D.E."/>
            <person name="Sieber C.M."/>
            <person name="Emerson J.B."/>
            <person name="Anantharaman K."/>
            <person name="Thomas B.C."/>
            <person name="Malmstrom R."/>
            <person name="Stieglmeier M."/>
            <person name="Klingl A."/>
            <person name="Woyke T."/>
            <person name="Ryan C.M."/>
            <person name="Banfield J.F."/>
        </authorList>
    </citation>
    <scope>NUCLEOTIDE SEQUENCE [LARGE SCALE GENOMIC DNA]</scope>
    <source>
        <strain evidence="2">CG10_big_fil_rev_8_21_14_0_10_50_16</strain>
    </source>
</reference>
<dbReference type="NCBIfam" id="NF004051">
    <property type="entry name" value="PRK05571.1"/>
    <property type="match status" value="1"/>
</dbReference>
<keyword evidence="2" id="KW-0413">Isomerase</keyword>
<dbReference type="Pfam" id="PF02502">
    <property type="entry name" value="LacAB_rpiB"/>
    <property type="match status" value="1"/>
</dbReference>
<dbReference type="GO" id="GO:0019316">
    <property type="term" value="P:D-allose catabolic process"/>
    <property type="evidence" value="ECO:0007669"/>
    <property type="project" value="TreeGrafter"/>
</dbReference>
<accession>A0A2H0RLT8</accession>
<dbReference type="GO" id="GO:0009052">
    <property type="term" value="P:pentose-phosphate shunt, non-oxidative branch"/>
    <property type="evidence" value="ECO:0007669"/>
    <property type="project" value="TreeGrafter"/>
</dbReference>
<dbReference type="InterPro" id="IPR003500">
    <property type="entry name" value="RpiB_LacA_LacB"/>
</dbReference>
<dbReference type="GO" id="GO:0004751">
    <property type="term" value="F:ribose-5-phosphate isomerase activity"/>
    <property type="evidence" value="ECO:0007669"/>
    <property type="project" value="UniProtKB-EC"/>
</dbReference>
<protein>
    <submittedName>
        <fullName evidence="2">Ribose-5-phosphate isomerase</fullName>
        <ecNumber evidence="2">5.3.1.6</ecNumber>
    </submittedName>
</protein>
<proteinExistence type="inferred from homology"/>
<comment type="similarity">
    <text evidence="1">Belongs to the LacAB/RpiB family.</text>
</comment>
<gene>
    <name evidence="2" type="ORF">COV06_03600</name>
</gene>
<dbReference type="PIRSF" id="PIRSF005384">
    <property type="entry name" value="RpiB_LacA_B"/>
    <property type="match status" value="1"/>
</dbReference>
<dbReference type="EC" id="5.3.1.6" evidence="2"/>
<comment type="caution">
    <text evidence="2">The sequence shown here is derived from an EMBL/GenBank/DDBJ whole genome shotgun (WGS) entry which is preliminary data.</text>
</comment>
<organism evidence="2 3">
    <name type="scientific">Candidatus Uhrbacteria bacterium CG10_big_fil_rev_8_21_14_0_10_50_16</name>
    <dbReference type="NCBI Taxonomy" id="1975039"/>
    <lineage>
        <taxon>Bacteria</taxon>
        <taxon>Candidatus Uhriibacteriota</taxon>
    </lineage>
</organism>
<evidence type="ECO:0000313" key="2">
    <source>
        <dbReference type="EMBL" id="PIR47509.1"/>
    </source>
</evidence>
<dbReference type="AlphaFoldDB" id="A0A2H0RLT8"/>
<dbReference type="NCBIfam" id="TIGR00689">
    <property type="entry name" value="rpiB_lacA_lacB"/>
    <property type="match status" value="1"/>
</dbReference>
<dbReference type="InterPro" id="IPR036569">
    <property type="entry name" value="RpiB_LacA_LacB_sf"/>
</dbReference>
<dbReference type="PANTHER" id="PTHR30345">
    <property type="entry name" value="RIBOSE-5-PHOSPHATE ISOMERASE B"/>
    <property type="match status" value="1"/>
</dbReference>